<dbReference type="Proteomes" id="UP000297861">
    <property type="component" value="Unassembled WGS sequence"/>
</dbReference>
<comment type="caution">
    <text evidence="1">The sequence shown here is derived from an EMBL/GenBank/DDBJ whole genome shotgun (WGS) entry which is preliminary data.</text>
</comment>
<protein>
    <recommendedName>
        <fullName evidence="3">FimB/Mfa2 family fimbrial subunit</fullName>
    </recommendedName>
</protein>
<dbReference type="STRING" id="1121485.GCA_000426485_00666"/>
<reference evidence="1 2" key="1">
    <citation type="submission" date="2019-03" db="EMBL/GenBank/DDBJ databases">
        <title>San Antonio Military Medical Center submission to MRSN (WRAIR), pending publication.</title>
        <authorList>
            <person name="Blyth D.M."/>
            <person name="Mccarthy S.L."/>
            <person name="Schall S.E."/>
            <person name="Stam J.A."/>
            <person name="Ong A.C."/>
            <person name="Mcgann P.T."/>
        </authorList>
    </citation>
    <scope>NUCLEOTIDE SEQUENCE [LARGE SCALE GENOMIC DNA]</scope>
    <source>
        <strain evidence="1 2">MRSN571793</strain>
    </source>
</reference>
<dbReference type="RefSeq" id="WP_134436534.1">
    <property type="nucleotide sequence ID" value="NZ_AP028867.1"/>
</dbReference>
<keyword evidence="2" id="KW-1185">Reference proteome</keyword>
<organism evidence="1 2">
    <name type="scientific">Dysgonomonas capnocytophagoides</name>
    <dbReference type="NCBI Taxonomy" id="45254"/>
    <lineage>
        <taxon>Bacteria</taxon>
        <taxon>Pseudomonadati</taxon>
        <taxon>Bacteroidota</taxon>
        <taxon>Bacteroidia</taxon>
        <taxon>Bacteroidales</taxon>
        <taxon>Dysgonomonadaceae</taxon>
        <taxon>Dysgonomonas</taxon>
    </lineage>
</organism>
<dbReference type="EMBL" id="SOML01000006">
    <property type="protein sequence ID" value="TFD96229.1"/>
    <property type="molecule type" value="Genomic_DNA"/>
</dbReference>
<gene>
    <name evidence="1" type="ORF">E2605_11600</name>
</gene>
<evidence type="ECO:0008006" key="3">
    <source>
        <dbReference type="Google" id="ProtNLM"/>
    </source>
</evidence>
<evidence type="ECO:0000313" key="1">
    <source>
        <dbReference type="EMBL" id="TFD96229.1"/>
    </source>
</evidence>
<evidence type="ECO:0000313" key="2">
    <source>
        <dbReference type="Proteomes" id="UP000297861"/>
    </source>
</evidence>
<dbReference type="AlphaFoldDB" id="A0A4Y8L0H9"/>
<dbReference type="OrthoDB" id="1100740at2"/>
<accession>A0A4Y8L0H9</accession>
<name>A0A4Y8L0H9_9BACT</name>
<proteinExistence type="predicted"/>
<sequence>MIQEYNFLRLCFLIIVICLFSGMSSCTYDYFEDETNYVVYVPKADKSIRTDSYKIEDLSILVFKTEIEKEKYSNYPFTENARSQEGNFNFRLYPGEHSVFCFTNMQNIEFSNLSSFSTAAFALKKMSDGYYPEPPCIYSETAAPYIHYPGPVVRDTIQFDKQYVGSICVVFKRLTKISESLTFDNIKKVKILARGVGTVQNLAQITDSITTRSKRSDAGDMMKLEATLYKNPYKDFDFGFRNNYFPSPQNEDNSNEPMILTIDLIGADNNILYSLDAEITDKNSIPMILHMNETLIVEVDGNDVQVLRLANIKEWSPNIESGGNSSPGNGNGIEL</sequence>